<organism evidence="1 2">
    <name type="scientific">Candidatus Nitronauta litoralis</name>
    <dbReference type="NCBI Taxonomy" id="2705533"/>
    <lineage>
        <taxon>Bacteria</taxon>
        <taxon>Pseudomonadati</taxon>
        <taxon>Nitrospinota/Tectimicrobiota group</taxon>
        <taxon>Nitrospinota</taxon>
        <taxon>Nitrospinia</taxon>
        <taxon>Nitrospinales</taxon>
        <taxon>Nitrospinaceae</taxon>
        <taxon>Candidatus Nitronauta</taxon>
    </lineage>
</organism>
<protein>
    <recommendedName>
        <fullName evidence="3">PIN domain-containing protein</fullName>
    </recommendedName>
</protein>
<dbReference type="KEGG" id="nli:G3M70_09195"/>
<sequence>MDKVNLMLDTCAINHVLDFEVDPKIFSRKRFYLWVTHIQEKEIKKTQNEDRRKALLSTFKRLELNDISIESGIWGATNWGRSKFSSDRGELYKKIKEDLDNKKKKRNNNMDALIGETALKKKFILVTDDKDFLEVYLENNVEAIFLNTLISRIHKGFYE</sequence>
<dbReference type="InterPro" id="IPR029060">
    <property type="entry name" value="PIN-like_dom_sf"/>
</dbReference>
<name>A0A7T0BW40_9BACT</name>
<dbReference type="SUPFAM" id="SSF88723">
    <property type="entry name" value="PIN domain-like"/>
    <property type="match status" value="1"/>
</dbReference>
<proteinExistence type="predicted"/>
<dbReference type="Proteomes" id="UP000594688">
    <property type="component" value="Chromosome"/>
</dbReference>
<evidence type="ECO:0000313" key="1">
    <source>
        <dbReference type="EMBL" id="QPJ62036.1"/>
    </source>
</evidence>
<reference evidence="1 2" key="1">
    <citation type="submission" date="2020-02" db="EMBL/GenBank/DDBJ databases">
        <title>Genomic and physiological characterization of two novel Nitrospinaceae genera.</title>
        <authorList>
            <person name="Mueller A.J."/>
            <person name="Jung M.-Y."/>
            <person name="Strachan C.R."/>
            <person name="Herbold C.W."/>
            <person name="Kirkegaard R.H."/>
            <person name="Daims H."/>
        </authorList>
    </citation>
    <scope>NUCLEOTIDE SEQUENCE [LARGE SCALE GENOMIC DNA]</scope>
    <source>
        <strain evidence="1">EB</strain>
    </source>
</reference>
<dbReference type="AlphaFoldDB" id="A0A7T0BW40"/>
<gene>
    <name evidence="1" type="ORF">G3M70_09195</name>
</gene>
<dbReference type="EMBL" id="CP048685">
    <property type="protein sequence ID" value="QPJ62036.1"/>
    <property type="molecule type" value="Genomic_DNA"/>
</dbReference>
<evidence type="ECO:0008006" key="3">
    <source>
        <dbReference type="Google" id="ProtNLM"/>
    </source>
</evidence>
<accession>A0A7T0BW40</accession>
<evidence type="ECO:0000313" key="2">
    <source>
        <dbReference type="Proteomes" id="UP000594688"/>
    </source>
</evidence>
<dbReference type="Gene3D" id="3.40.50.1010">
    <property type="entry name" value="5'-nuclease"/>
    <property type="match status" value="1"/>
</dbReference>